<dbReference type="Proteomes" id="UP000053890">
    <property type="component" value="Unassembled WGS sequence"/>
</dbReference>
<protein>
    <recommendedName>
        <fullName evidence="6">Sister chromatid cohesion protein DCC1</fullName>
    </recommendedName>
</protein>
<evidence type="ECO:0000256" key="3">
    <source>
        <dbReference type="SAM" id="MobiDB-lite"/>
    </source>
</evidence>
<name>A0A194S0S5_RHOGW</name>
<dbReference type="InterPro" id="IPR019128">
    <property type="entry name" value="Dcc1"/>
</dbReference>
<reference evidence="4 5" key="1">
    <citation type="journal article" date="2015" name="Front. Microbiol.">
        <title>Genome sequence of the plant growth promoting endophytic yeast Rhodotorula graminis WP1.</title>
        <authorList>
            <person name="Firrincieli A."/>
            <person name="Otillar R."/>
            <person name="Salamov A."/>
            <person name="Schmutz J."/>
            <person name="Khan Z."/>
            <person name="Redman R.S."/>
            <person name="Fleck N.D."/>
            <person name="Lindquist E."/>
            <person name="Grigoriev I.V."/>
            <person name="Doty S.L."/>
        </authorList>
    </citation>
    <scope>NUCLEOTIDE SEQUENCE [LARGE SCALE GENOMIC DNA]</scope>
    <source>
        <strain evidence="4 5">WP1</strain>
    </source>
</reference>
<dbReference type="GO" id="GO:0000785">
    <property type="term" value="C:chromatin"/>
    <property type="evidence" value="ECO:0007669"/>
    <property type="project" value="TreeGrafter"/>
</dbReference>
<dbReference type="PANTHER" id="PTHR13395:SF6">
    <property type="entry name" value="SISTER CHROMATID COHESION PROTEIN DCC1"/>
    <property type="match status" value="1"/>
</dbReference>
<proteinExistence type="inferred from homology"/>
<keyword evidence="2" id="KW-0235">DNA replication</keyword>
<comment type="similarity">
    <text evidence="1">Belongs to the DCC1 family.</text>
</comment>
<dbReference type="GO" id="GO:0034088">
    <property type="term" value="P:maintenance of mitotic sister chromatid cohesion"/>
    <property type="evidence" value="ECO:0007669"/>
    <property type="project" value="TreeGrafter"/>
</dbReference>
<evidence type="ECO:0000313" key="5">
    <source>
        <dbReference type="Proteomes" id="UP000053890"/>
    </source>
</evidence>
<dbReference type="OrthoDB" id="276989at2759"/>
<gene>
    <name evidence="4" type="ORF">RHOBADRAFT_54005</name>
</gene>
<keyword evidence="5" id="KW-1185">Reference proteome</keyword>
<evidence type="ECO:0000256" key="2">
    <source>
        <dbReference type="ARBA" id="ARBA00022705"/>
    </source>
</evidence>
<dbReference type="STRING" id="578459.A0A194S0S5"/>
<dbReference type="EMBL" id="KQ474080">
    <property type="protein sequence ID" value="KPV74145.1"/>
    <property type="molecule type" value="Genomic_DNA"/>
</dbReference>
<feature type="compositionally biased region" description="Acidic residues" evidence="3">
    <location>
        <begin position="111"/>
        <end position="121"/>
    </location>
</feature>
<evidence type="ECO:0000256" key="1">
    <source>
        <dbReference type="ARBA" id="ARBA00007017"/>
    </source>
</evidence>
<sequence>MAPLATHERLILFADKNADPPTASASSYQLLALPPALLALVTVSAESASPSAPLEFRGDLQDSAVLVTDTQTYAVRGVQNSNSLCVCASGTGDAPTRGRKHWFVPGAGGDQGDDLPEDDDGEPARKKARHDAIEIEAVLHETLEAVPAVARTDKLDGLLKGAEYLGDAAEEARTGQQDVPRFTFDSLRARLPASDAEIRTALSRRRVVTLDDYLRPLPPSFLLAVLPSVLSTLPLPANLAHGPAAATKKKAKGKDVKPVVPAVAASAQLLHAEALEVDLLDALDAVDCGNEDVARQLLAWFGDQVDVGGKKRWRLDAAQLVKEVGVALLAGGGFGQQPHDAFLKRWKGLVGGFAPVCALSLLAGLHLFRPPPVSTIQYLPPSSLSPDPAARFAELFSLKPKWIEADMSLYIDDLTGGDKKKRDALVLKFVRKVKDKDATWWTARNLWSA</sequence>
<organism evidence="4 5">
    <name type="scientific">Rhodotorula graminis (strain WP1)</name>
    <dbReference type="NCBI Taxonomy" id="578459"/>
    <lineage>
        <taxon>Eukaryota</taxon>
        <taxon>Fungi</taxon>
        <taxon>Dikarya</taxon>
        <taxon>Basidiomycota</taxon>
        <taxon>Pucciniomycotina</taxon>
        <taxon>Microbotryomycetes</taxon>
        <taxon>Sporidiobolales</taxon>
        <taxon>Sporidiobolaceae</taxon>
        <taxon>Rhodotorula</taxon>
    </lineage>
</organism>
<dbReference type="GO" id="GO:0000775">
    <property type="term" value="C:chromosome, centromeric region"/>
    <property type="evidence" value="ECO:0007669"/>
    <property type="project" value="TreeGrafter"/>
</dbReference>
<dbReference type="OMA" id="DSESWPF"/>
<feature type="region of interest" description="Disordered" evidence="3">
    <location>
        <begin position="105"/>
        <end position="126"/>
    </location>
</feature>
<dbReference type="PANTHER" id="PTHR13395">
    <property type="entry name" value="SISTER CHROMATID COHESION PROTEIN DCC1-RELATED"/>
    <property type="match status" value="1"/>
</dbReference>
<dbReference type="GO" id="GO:0006260">
    <property type="term" value="P:DNA replication"/>
    <property type="evidence" value="ECO:0007669"/>
    <property type="project" value="UniProtKB-KW"/>
</dbReference>
<dbReference type="RefSeq" id="XP_018270194.1">
    <property type="nucleotide sequence ID" value="XM_018417105.1"/>
</dbReference>
<accession>A0A194S0S5</accession>
<evidence type="ECO:0000313" key="4">
    <source>
        <dbReference type="EMBL" id="KPV74145.1"/>
    </source>
</evidence>
<evidence type="ECO:0008006" key="6">
    <source>
        <dbReference type="Google" id="ProtNLM"/>
    </source>
</evidence>
<dbReference type="GO" id="GO:0031390">
    <property type="term" value="C:Ctf18 RFC-like complex"/>
    <property type="evidence" value="ECO:0007669"/>
    <property type="project" value="InterPro"/>
</dbReference>
<dbReference type="AlphaFoldDB" id="A0A194S0S5"/>
<dbReference type="GeneID" id="28977553"/>
<dbReference type="Pfam" id="PF09724">
    <property type="entry name" value="Dcc1"/>
    <property type="match status" value="1"/>
</dbReference>